<dbReference type="CDD" id="cd07821">
    <property type="entry name" value="PYR_PYL_RCAR_like"/>
    <property type="match status" value="1"/>
</dbReference>
<dbReference type="SUPFAM" id="SSF55961">
    <property type="entry name" value="Bet v1-like"/>
    <property type="match status" value="1"/>
</dbReference>
<gene>
    <name evidence="1" type="ORF">EZ313_06000</name>
</gene>
<dbReference type="InterPro" id="IPR019587">
    <property type="entry name" value="Polyketide_cyclase/dehydratase"/>
</dbReference>
<name>A0A4Z0C7X5_9BURK</name>
<dbReference type="Gene3D" id="3.30.530.20">
    <property type="match status" value="1"/>
</dbReference>
<dbReference type="EMBL" id="SMLM01000001">
    <property type="protein sequence ID" value="TFZ06195.1"/>
    <property type="molecule type" value="Genomic_DNA"/>
</dbReference>
<evidence type="ECO:0000313" key="1">
    <source>
        <dbReference type="EMBL" id="TFZ06195.1"/>
    </source>
</evidence>
<accession>A0A4Z0C7X5</accession>
<keyword evidence="2" id="KW-1185">Reference proteome</keyword>
<proteinExistence type="predicted"/>
<organism evidence="1 2">
    <name type="scientific">Ramlibacter henchirensis</name>
    <dbReference type="NCBI Taxonomy" id="204072"/>
    <lineage>
        <taxon>Bacteria</taxon>
        <taxon>Pseudomonadati</taxon>
        <taxon>Pseudomonadota</taxon>
        <taxon>Betaproteobacteria</taxon>
        <taxon>Burkholderiales</taxon>
        <taxon>Comamonadaceae</taxon>
        <taxon>Ramlibacter</taxon>
    </lineage>
</organism>
<comment type="caution">
    <text evidence="1">The sequence shown here is derived from an EMBL/GenBank/DDBJ whole genome shotgun (WGS) entry which is preliminary data.</text>
</comment>
<dbReference type="InterPro" id="IPR023393">
    <property type="entry name" value="START-like_dom_sf"/>
</dbReference>
<dbReference type="RefSeq" id="WP_135262282.1">
    <property type="nucleotide sequence ID" value="NZ_SMLM01000001.1"/>
</dbReference>
<dbReference type="Proteomes" id="UP000298180">
    <property type="component" value="Unassembled WGS sequence"/>
</dbReference>
<sequence>MASICKRFDVAASPDEAWQAVADFGALHTRLVPGFVTACSLEEGGALRLVTFANGMQVRERLVTRDDAARRLVYRTEGGRTSHYNAAVEVLERAGGGSRMVWTVDLLPDELAPAVEGMMGMGVKAMEKALTAQPGATPAGQA</sequence>
<dbReference type="OrthoDB" id="6024794at2"/>
<evidence type="ECO:0000313" key="2">
    <source>
        <dbReference type="Proteomes" id="UP000298180"/>
    </source>
</evidence>
<protein>
    <submittedName>
        <fullName evidence="1">SRPBCC family protein</fullName>
    </submittedName>
</protein>
<dbReference type="Pfam" id="PF10604">
    <property type="entry name" value="Polyketide_cyc2"/>
    <property type="match status" value="1"/>
</dbReference>
<reference evidence="1 2" key="1">
    <citation type="submission" date="2019-03" db="EMBL/GenBank/DDBJ databases">
        <title>Ramlibacter henchirensis DSM 14656, whole genome shotgun sequence.</title>
        <authorList>
            <person name="Zhang X."/>
            <person name="Feng G."/>
            <person name="Zhu H."/>
        </authorList>
    </citation>
    <scope>NUCLEOTIDE SEQUENCE [LARGE SCALE GENOMIC DNA]</scope>
    <source>
        <strain evidence="1 2">DSM 14656</strain>
    </source>
</reference>
<dbReference type="AlphaFoldDB" id="A0A4Z0C7X5"/>